<evidence type="ECO:0000313" key="4">
    <source>
        <dbReference type="EMBL" id="SEP86401.1"/>
    </source>
</evidence>
<evidence type="ECO:0000313" key="5">
    <source>
        <dbReference type="Proteomes" id="UP000199028"/>
    </source>
</evidence>
<keyword evidence="2" id="KW-1133">Transmembrane helix</keyword>
<accession>A0A1H9BCF7</accession>
<sequence length="176" mass="18848">MTTHHSGAHTRVDTSSAVAQSASQRRTIASFTNYRDAERAVDYLSDNKFPVGRTAIVGVDVRMVEQVVGRVNWGRALLNGATSGAVPGLFFGWIFGLFDLINPLVAAFTLALYGLVFGALIGAVMGAVFYALQRGRRDFSSVTMMVPSRYDLVVDEEVADEAQRLLAGMTPAGGAS</sequence>
<feature type="transmembrane region" description="Helical" evidence="2">
    <location>
        <begin position="104"/>
        <end position="132"/>
    </location>
</feature>
<keyword evidence="5" id="KW-1185">Reference proteome</keyword>
<dbReference type="Pfam" id="PF11181">
    <property type="entry name" value="YflT"/>
    <property type="match status" value="1"/>
</dbReference>
<name>A0A1H9BCF7_9PSEU</name>
<protein>
    <recommendedName>
        <fullName evidence="3">General stress protein 17M-like domain-containing protein</fullName>
    </recommendedName>
</protein>
<dbReference type="InterPro" id="IPR025889">
    <property type="entry name" value="GSP17M-like_dom"/>
</dbReference>
<organism evidence="4 5">
    <name type="scientific">Lentzea flaviverrucosa</name>
    <dbReference type="NCBI Taxonomy" id="200379"/>
    <lineage>
        <taxon>Bacteria</taxon>
        <taxon>Bacillati</taxon>
        <taxon>Actinomycetota</taxon>
        <taxon>Actinomycetes</taxon>
        <taxon>Pseudonocardiales</taxon>
        <taxon>Pseudonocardiaceae</taxon>
        <taxon>Lentzea</taxon>
    </lineage>
</organism>
<feature type="region of interest" description="Disordered" evidence="1">
    <location>
        <begin position="1"/>
        <end position="21"/>
    </location>
</feature>
<evidence type="ECO:0000259" key="3">
    <source>
        <dbReference type="Pfam" id="PF11181"/>
    </source>
</evidence>
<dbReference type="Proteomes" id="UP000199028">
    <property type="component" value="Unassembled WGS sequence"/>
</dbReference>
<keyword evidence="2" id="KW-0812">Transmembrane</keyword>
<evidence type="ECO:0000256" key="1">
    <source>
        <dbReference type="SAM" id="MobiDB-lite"/>
    </source>
</evidence>
<gene>
    <name evidence="4" type="ORF">SAMN05216195_101435</name>
</gene>
<dbReference type="EMBL" id="FOFT01000001">
    <property type="protein sequence ID" value="SEP86401.1"/>
    <property type="molecule type" value="Genomic_DNA"/>
</dbReference>
<evidence type="ECO:0000256" key="2">
    <source>
        <dbReference type="SAM" id="Phobius"/>
    </source>
</evidence>
<feature type="transmembrane region" description="Helical" evidence="2">
    <location>
        <begin position="76"/>
        <end position="98"/>
    </location>
</feature>
<keyword evidence="2" id="KW-0472">Membrane</keyword>
<feature type="domain" description="General stress protein 17M-like" evidence="3">
    <location>
        <begin position="27"/>
        <end position="95"/>
    </location>
</feature>
<proteinExistence type="predicted"/>
<dbReference type="AlphaFoldDB" id="A0A1H9BCF7"/>
<dbReference type="RefSeq" id="WP_211335388.1">
    <property type="nucleotide sequence ID" value="NZ_FOFT01000001.1"/>
</dbReference>
<reference evidence="5" key="1">
    <citation type="submission" date="2016-10" db="EMBL/GenBank/DDBJ databases">
        <authorList>
            <person name="Varghese N."/>
            <person name="Submissions S."/>
        </authorList>
    </citation>
    <scope>NUCLEOTIDE SEQUENCE [LARGE SCALE GENOMIC DNA]</scope>
    <source>
        <strain evidence="5">CGMCC 4.578</strain>
    </source>
</reference>